<evidence type="ECO:0000256" key="5">
    <source>
        <dbReference type="ARBA" id="ARBA00060995"/>
    </source>
</evidence>
<evidence type="ECO:0000256" key="7">
    <source>
        <dbReference type="HAMAP-Rule" id="MF_02056"/>
    </source>
</evidence>
<dbReference type="InterPro" id="IPR054542">
    <property type="entry name" value="Cys_met_metab_PP"/>
</dbReference>
<dbReference type="Gene3D" id="3.40.640.10">
    <property type="entry name" value="Type I PLP-dependent aspartate aminotransferase-like (Major domain)"/>
    <property type="match status" value="1"/>
</dbReference>
<dbReference type="InterPro" id="IPR006234">
    <property type="entry name" value="O-succ-hSer_sulfhydrylase"/>
</dbReference>
<dbReference type="Gene3D" id="3.90.1150.10">
    <property type="entry name" value="Aspartate Aminotransferase, domain 1"/>
    <property type="match status" value="1"/>
</dbReference>
<dbReference type="InterPro" id="IPR015424">
    <property type="entry name" value="PyrdxlP-dep_Trfase"/>
</dbReference>
<dbReference type="UniPathway" id="UPA00051">
    <property type="reaction ID" value="UER00449"/>
</dbReference>
<keyword evidence="7" id="KW-0486">Methionine biosynthesis</keyword>
<dbReference type="GO" id="GO:0016846">
    <property type="term" value="F:carbon-sulfur lyase activity"/>
    <property type="evidence" value="ECO:0007669"/>
    <property type="project" value="TreeGrafter"/>
</dbReference>
<dbReference type="NCBIfam" id="TIGR01325">
    <property type="entry name" value="O_suc_HS_sulf"/>
    <property type="match status" value="1"/>
</dbReference>
<protein>
    <recommendedName>
        <fullName evidence="6 7">O-succinylhomoserine sulfhydrylase</fullName>
        <shortName evidence="7">OSH sulfhydrylase</shortName>
        <shortName evidence="7">OSHS sulfhydrylase</shortName>
        <ecNumber evidence="7">2.5.1.-</ecNumber>
    </recommendedName>
</protein>
<dbReference type="PANTHER" id="PTHR11808:SF80">
    <property type="entry name" value="CYSTATHIONINE GAMMA-LYASE"/>
    <property type="match status" value="1"/>
</dbReference>
<dbReference type="InterPro" id="IPR015422">
    <property type="entry name" value="PyrdxlP-dep_Trfase_small"/>
</dbReference>
<evidence type="ECO:0000256" key="8">
    <source>
        <dbReference type="PIRSR" id="PIRSR001434-2"/>
    </source>
</evidence>
<evidence type="ECO:0000256" key="1">
    <source>
        <dbReference type="ARBA" id="ARBA00001933"/>
    </source>
</evidence>
<dbReference type="HAMAP" id="MF_02056">
    <property type="entry name" value="MetZ"/>
    <property type="match status" value="1"/>
</dbReference>
<keyword evidence="4 7" id="KW-0663">Pyridoxal phosphate</keyword>
<comment type="caution">
    <text evidence="10">The sequence shown here is derived from an EMBL/GenBank/DDBJ whole genome shotgun (WGS) entry which is preliminary data.</text>
</comment>
<dbReference type="Pfam" id="PF01053">
    <property type="entry name" value="Cys_Met_Meta_PP"/>
    <property type="match status" value="1"/>
</dbReference>
<organism evidence="10 11">
    <name type="scientific">Aquipseudomonas alcaligenes</name>
    <name type="common">Pseudomonas alcaligenes</name>
    <dbReference type="NCBI Taxonomy" id="43263"/>
    <lineage>
        <taxon>Bacteria</taxon>
        <taxon>Pseudomonadati</taxon>
        <taxon>Pseudomonadota</taxon>
        <taxon>Gammaproteobacteria</taxon>
        <taxon>Pseudomonadales</taxon>
        <taxon>Pseudomonadaceae</taxon>
        <taxon>Aquipseudomonas</taxon>
    </lineage>
</organism>
<dbReference type="InterPro" id="IPR000277">
    <property type="entry name" value="Cys/Met-Metab_PyrdxlP-dep_enz"/>
</dbReference>
<dbReference type="PANTHER" id="PTHR11808">
    <property type="entry name" value="TRANS-SULFURATION ENZYME FAMILY MEMBER"/>
    <property type="match status" value="1"/>
</dbReference>
<sequence length="403" mass="43138">MSLEWEAGRLDSDLEGVGFDTLAVRAGQHRTPEGEHGEAMFLTSSYVFRSAADAAARFAGEQPGNVYSRYTNPTVRAFEERIAALEGAEQAVATASGMAAILAIVMSQCSAGDHVLVSRSVFGSTISLFEKYLKRFGIEVDYPPLADLAAWEAAFKPNTKLLFVESPSNPLAELVDIAALAEIAHAYKALLVVDNCFCTPALQQPLKLGADIIMHSATKYIDGQGRGLGGVVAGRKAEMEAVVGFLRTAGPTLSPFNAWMFLKGLETLRVRMQAHSASALALAQWLETQPGIDKVYYAGLPSHPQHELAKRQQSAFGAVVSFEVKGGKEAAWRFIDATKVISITTNLGDTKTTIAHPATTSHGRLSPQERANAGIRDNLIRVAVGLEDVADLKADLARGLAAL</sequence>
<dbReference type="SUPFAM" id="SSF53383">
    <property type="entry name" value="PLP-dependent transferases"/>
    <property type="match status" value="1"/>
</dbReference>
<comment type="catalytic activity">
    <reaction evidence="7">
        <text>O-succinyl-L-homoserine + hydrogen sulfide = L-homocysteine + succinate</text>
        <dbReference type="Rhea" id="RHEA:27826"/>
        <dbReference type="ChEBI" id="CHEBI:29919"/>
        <dbReference type="ChEBI" id="CHEBI:30031"/>
        <dbReference type="ChEBI" id="CHEBI:57661"/>
        <dbReference type="ChEBI" id="CHEBI:58199"/>
    </reaction>
</comment>
<evidence type="ECO:0000256" key="3">
    <source>
        <dbReference type="ARBA" id="ARBA00022679"/>
    </source>
</evidence>
<comment type="similarity">
    <text evidence="5 7">Belongs to the trans-sulfuration enzymes family. MetZ subfamily.</text>
</comment>
<feature type="modified residue" description="N6-(pyridoxal phosphate)lysine" evidence="7 8">
    <location>
        <position position="219"/>
    </location>
</feature>
<evidence type="ECO:0000256" key="4">
    <source>
        <dbReference type="ARBA" id="ARBA00022898"/>
    </source>
</evidence>
<gene>
    <name evidence="7" type="primary">metZ</name>
    <name evidence="10" type="ORF">E6Q69_12365</name>
</gene>
<dbReference type="GO" id="GO:0071266">
    <property type="term" value="P:'de novo' L-methionine biosynthetic process"/>
    <property type="evidence" value="ECO:0007669"/>
    <property type="project" value="UniProtKB-UniRule"/>
</dbReference>
<accession>A0A5C7W3X6</accession>
<dbReference type="FunFam" id="3.90.1150.10:FF:000033">
    <property type="entry name" value="Cystathionine gamma-synthase"/>
    <property type="match status" value="1"/>
</dbReference>
<dbReference type="AlphaFoldDB" id="A0A5C7W3X6"/>
<dbReference type="EMBL" id="SSFO01000205">
    <property type="protein sequence ID" value="TXI31058.1"/>
    <property type="molecule type" value="Genomic_DNA"/>
</dbReference>
<reference evidence="10 11" key="1">
    <citation type="submission" date="2018-09" db="EMBL/GenBank/DDBJ databases">
        <title>Metagenome Assembled Genomes from an Advanced Water Purification Facility.</title>
        <authorList>
            <person name="Stamps B.W."/>
            <person name="Spear J.R."/>
        </authorList>
    </citation>
    <scope>NUCLEOTIDE SEQUENCE [LARGE SCALE GENOMIC DNA]</scope>
    <source>
        <strain evidence="10">Bin_52_1</strain>
    </source>
</reference>
<dbReference type="CDD" id="cd00614">
    <property type="entry name" value="CGS_like"/>
    <property type="match status" value="1"/>
</dbReference>
<evidence type="ECO:0000256" key="9">
    <source>
        <dbReference type="RuleBase" id="RU362118"/>
    </source>
</evidence>
<dbReference type="GO" id="GO:0030170">
    <property type="term" value="F:pyridoxal phosphate binding"/>
    <property type="evidence" value="ECO:0007669"/>
    <property type="project" value="UniProtKB-UniRule"/>
</dbReference>
<dbReference type="PROSITE" id="PS00868">
    <property type="entry name" value="CYS_MET_METAB_PP"/>
    <property type="match status" value="1"/>
</dbReference>
<dbReference type="PIRSF" id="PIRSF001434">
    <property type="entry name" value="CGS"/>
    <property type="match status" value="1"/>
</dbReference>
<dbReference type="GO" id="GO:0071268">
    <property type="term" value="P:homocysteine biosynthetic process"/>
    <property type="evidence" value="ECO:0007669"/>
    <property type="project" value="InterPro"/>
</dbReference>
<keyword evidence="7" id="KW-0028">Amino-acid biosynthesis</keyword>
<proteinExistence type="inferred from homology"/>
<evidence type="ECO:0000313" key="10">
    <source>
        <dbReference type="EMBL" id="TXI31058.1"/>
    </source>
</evidence>
<dbReference type="GO" id="GO:0016765">
    <property type="term" value="F:transferase activity, transferring alkyl or aryl (other than methyl) groups"/>
    <property type="evidence" value="ECO:0007669"/>
    <property type="project" value="UniProtKB-UniRule"/>
</dbReference>
<evidence type="ECO:0000256" key="6">
    <source>
        <dbReference type="ARBA" id="ARBA00071157"/>
    </source>
</evidence>
<dbReference type="FunFam" id="3.40.640.10:FF:000035">
    <property type="entry name" value="O-succinylhomoserine sulfhydrylase"/>
    <property type="match status" value="1"/>
</dbReference>
<comment type="subunit">
    <text evidence="2 7">Homotetramer.</text>
</comment>
<evidence type="ECO:0000313" key="11">
    <source>
        <dbReference type="Proteomes" id="UP000321110"/>
    </source>
</evidence>
<comment type="pathway">
    <text evidence="7">Amino-acid biosynthesis; L-methionine biosynthesis via de novo pathway; L-homocysteine from O-succinyl-L-homoserine: step 1/1.</text>
</comment>
<dbReference type="Proteomes" id="UP000321110">
    <property type="component" value="Unassembled WGS sequence"/>
</dbReference>
<comment type="cofactor">
    <cofactor evidence="1 7 9">
        <name>pyridoxal 5'-phosphate</name>
        <dbReference type="ChEBI" id="CHEBI:597326"/>
    </cofactor>
</comment>
<name>A0A5C7W3X6_AQUAC</name>
<evidence type="ECO:0000256" key="2">
    <source>
        <dbReference type="ARBA" id="ARBA00011881"/>
    </source>
</evidence>
<dbReference type="InterPro" id="IPR015421">
    <property type="entry name" value="PyrdxlP-dep_Trfase_major"/>
</dbReference>
<dbReference type="EC" id="2.5.1.-" evidence="7"/>
<dbReference type="GO" id="GO:0019346">
    <property type="term" value="P:transsulfuration"/>
    <property type="evidence" value="ECO:0007669"/>
    <property type="project" value="InterPro"/>
</dbReference>
<comment type="function">
    <text evidence="7">Catalyzes the formation of L-homocysteine from O-succinyl-L-homoserine (OSHS) and hydrogen sulfide.</text>
</comment>
<keyword evidence="3 7" id="KW-0808">Transferase</keyword>
<dbReference type="GO" id="GO:0005737">
    <property type="term" value="C:cytoplasm"/>
    <property type="evidence" value="ECO:0007669"/>
    <property type="project" value="TreeGrafter"/>
</dbReference>
<dbReference type="NCBIfam" id="NF006003">
    <property type="entry name" value="PRK08133.1"/>
    <property type="match status" value="1"/>
</dbReference>